<dbReference type="Gene3D" id="3.30.710.10">
    <property type="entry name" value="Potassium Channel Kv1.1, Chain A"/>
    <property type="match status" value="1"/>
</dbReference>
<evidence type="ECO:0000256" key="1">
    <source>
        <dbReference type="SAM" id="Phobius"/>
    </source>
</evidence>
<dbReference type="PANTHER" id="PTHR47274:SF4">
    <property type="entry name" value="BTB DOMAIN-CONTAINING PROTEIN"/>
    <property type="match status" value="1"/>
</dbReference>
<reference evidence="2 3" key="1">
    <citation type="submission" date="2024-04" db="EMBL/GenBank/DDBJ databases">
        <authorList>
            <person name="Rising A."/>
            <person name="Reimegard J."/>
            <person name="Sonavane S."/>
            <person name="Akerstrom W."/>
            <person name="Nylinder S."/>
            <person name="Hedman E."/>
            <person name="Kallberg Y."/>
        </authorList>
    </citation>
    <scope>NUCLEOTIDE SEQUENCE [LARGE SCALE GENOMIC DNA]</scope>
</reference>
<protein>
    <submittedName>
        <fullName evidence="2">Uncharacterized protein</fullName>
    </submittedName>
</protein>
<accession>A0AAV2BPY5</accession>
<dbReference type="EMBL" id="CAXIEN010000459">
    <property type="protein sequence ID" value="CAL1298345.1"/>
    <property type="molecule type" value="Genomic_DNA"/>
</dbReference>
<dbReference type="PANTHER" id="PTHR47274">
    <property type="entry name" value="BTB/POZ DOMAIN CONTAINING PROTEIN, EXPRESSED-RELATED"/>
    <property type="match status" value="1"/>
</dbReference>
<dbReference type="InterPro" id="IPR044784">
    <property type="entry name" value="At1g01640-like"/>
</dbReference>
<proteinExistence type="predicted"/>
<keyword evidence="1" id="KW-0812">Transmembrane</keyword>
<gene>
    <name evidence="2" type="ORF">LARSCL_LOCUS20804</name>
</gene>
<name>A0AAV2BPY5_9ARAC</name>
<sequence>MSLLCVSPQNEFILTWNIENSLFEADACLGSPTFFAENLFKTKWSLQLYAKVENDIQQLFCILKRDYEDQGPNFVRIRFQIRLDVSNNSCTCCFSRDMSKCVTLFPNMGLLKKDFLSKGPWTVQCNISMWDDGSQSSAIRCIIQTRTLITNFSRIREFSWITHKLTEDMVVKLNSNSINAKTFTVALRLNISVGNEVTVKIMNLTRKNIFLSGRISVRNKNGCFLYSAEGSITFGNYGNEWDFPFVFSKEMAKRILGCEVQKNRLFLLFEFFIPDGIESSDVEYFSDKIVPRQSKAYVHRNIKLNNPQFPLNEPICASTLVCNNFTTVQTIPSGYSKMPYTKFSQIEEQLKANNNRRFKSTNEVSKIADLTCESKRVLFKDTLVQTTTTDHRRILGEHFSSTAGKISIDVQNTKFSSKRNAAMQTSKIHCKDATSQIAHSYFVKNIGIQVSSGFKDAFVQTSKPEKNTHISSDCKSNKEIQTTLIYCKNASSQTSYSDCARNNGIEGSVISDFKDACVERSVPYSNIPITEFYWESYIDTRWASPNSLKRLKTRGRKPINIRFNKRYIFKPFTRNLETESAKSKAMKFLMTVLTNSKNFNTTPLFLAEDQLERRRSFDWTIPRNEPGNDCCEEMLIRNNVIKNAVESLSNNNESNDLSIKNESNHLLNEDKSNEIRGFQDEDSSDFQSFNHQINSDICQDDADVCSCNFFVLNTARFIFILFVIVLCLSLAFGCYFSKTNSSQVQKQNSVFNSSIYVKSTTFKATFQINISETECDNSKKIIDLDSETLDRFLGFVLSEDIERLQWEKVINVLHIAYRHDIRLLQNRCTSSLESLLSVSNVCEILLIADVYDNVVLKKAAQNFVCFFADEVFASHEWKHFMLYNTQLAAETLNYFSSFKREKYVT</sequence>
<evidence type="ECO:0000313" key="2">
    <source>
        <dbReference type="EMBL" id="CAL1298345.1"/>
    </source>
</evidence>
<dbReference type="AlphaFoldDB" id="A0AAV2BPY5"/>
<comment type="caution">
    <text evidence="2">The sequence shown here is derived from an EMBL/GenBank/DDBJ whole genome shotgun (WGS) entry which is preliminary data.</text>
</comment>
<keyword evidence="3" id="KW-1185">Reference proteome</keyword>
<dbReference type="InterPro" id="IPR011333">
    <property type="entry name" value="SKP1/BTB/POZ_sf"/>
</dbReference>
<keyword evidence="1" id="KW-0472">Membrane</keyword>
<organism evidence="2 3">
    <name type="scientific">Larinioides sclopetarius</name>
    <dbReference type="NCBI Taxonomy" id="280406"/>
    <lineage>
        <taxon>Eukaryota</taxon>
        <taxon>Metazoa</taxon>
        <taxon>Ecdysozoa</taxon>
        <taxon>Arthropoda</taxon>
        <taxon>Chelicerata</taxon>
        <taxon>Arachnida</taxon>
        <taxon>Araneae</taxon>
        <taxon>Araneomorphae</taxon>
        <taxon>Entelegynae</taxon>
        <taxon>Araneoidea</taxon>
        <taxon>Araneidae</taxon>
        <taxon>Larinioides</taxon>
    </lineage>
</organism>
<dbReference type="Proteomes" id="UP001497382">
    <property type="component" value="Unassembled WGS sequence"/>
</dbReference>
<keyword evidence="1" id="KW-1133">Transmembrane helix</keyword>
<feature type="transmembrane region" description="Helical" evidence="1">
    <location>
        <begin position="717"/>
        <end position="736"/>
    </location>
</feature>
<evidence type="ECO:0000313" key="3">
    <source>
        <dbReference type="Proteomes" id="UP001497382"/>
    </source>
</evidence>